<gene>
    <name evidence="1" type="ORF">ALQ30_100661</name>
</gene>
<dbReference type="Proteomes" id="UP000281604">
    <property type="component" value="Unassembled WGS sequence"/>
</dbReference>
<evidence type="ECO:0000313" key="1">
    <source>
        <dbReference type="EMBL" id="RMP05797.1"/>
    </source>
</evidence>
<protein>
    <submittedName>
        <fullName evidence="1">Uncharacterized protein</fullName>
    </submittedName>
</protein>
<dbReference type="AlphaFoldDB" id="A0A3M4AFW4"/>
<sequence length="40" mass="4560">MIIKRSHTGGQLSGESTRPRQFFRDICTVLSFGDSRKFLS</sequence>
<accession>A0A3M4AFW4</accession>
<proteinExistence type="predicted"/>
<organism evidence="1 2">
    <name type="scientific">Pseudomonas syringae pv. persicae</name>
    <dbReference type="NCBI Taxonomy" id="237306"/>
    <lineage>
        <taxon>Bacteria</taxon>
        <taxon>Pseudomonadati</taxon>
        <taxon>Pseudomonadota</taxon>
        <taxon>Gammaproteobacteria</taxon>
        <taxon>Pseudomonadales</taxon>
        <taxon>Pseudomonadaceae</taxon>
        <taxon>Pseudomonas</taxon>
    </lineage>
</organism>
<name>A0A3M4AFW4_9PSED</name>
<evidence type="ECO:0000313" key="2">
    <source>
        <dbReference type="Proteomes" id="UP000281604"/>
    </source>
</evidence>
<dbReference type="EMBL" id="RBQE01000302">
    <property type="protein sequence ID" value="RMP05797.1"/>
    <property type="molecule type" value="Genomic_DNA"/>
</dbReference>
<reference evidence="1 2" key="1">
    <citation type="submission" date="2018-08" db="EMBL/GenBank/DDBJ databases">
        <title>Recombination of ecologically and evolutionarily significant loci maintains genetic cohesion in the Pseudomonas syringae species complex.</title>
        <authorList>
            <person name="Dillon M."/>
            <person name="Thakur S."/>
            <person name="Almeida R.N.D."/>
            <person name="Weir B.S."/>
            <person name="Guttman D.S."/>
        </authorList>
    </citation>
    <scope>NUCLEOTIDE SEQUENCE [LARGE SCALE GENOMIC DNA]</scope>
    <source>
        <strain evidence="1 2">ICMP 3706</strain>
    </source>
</reference>
<comment type="caution">
    <text evidence="1">The sequence shown here is derived from an EMBL/GenBank/DDBJ whole genome shotgun (WGS) entry which is preliminary data.</text>
</comment>